<evidence type="ECO:0000313" key="6">
    <source>
        <dbReference type="EMBL" id="RLP12725.1"/>
    </source>
</evidence>
<dbReference type="PRINTS" id="PR00455">
    <property type="entry name" value="HTHTETR"/>
</dbReference>
<evidence type="ECO:0000313" key="7">
    <source>
        <dbReference type="Proteomes" id="UP000279336"/>
    </source>
</evidence>
<evidence type="ECO:0000256" key="4">
    <source>
        <dbReference type="PROSITE-ProRule" id="PRU00335"/>
    </source>
</evidence>
<accession>A0A8B3FNY6</accession>
<dbReference type="SUPFAM" id="SSF48498">
    <property type="entry name" value="Tetracyclin repressor-like, C-terminal domain"/>
    <property type="match status" value="1"/>
</dbReference>
<dbReference type="PANTHER" id="PTHR30055:SF234">
    <property type="entry name" value="HTH-TYPE TRANSCRIPTIONAL REGULATOR BETI"/>
    <property type="match status" value="1"/>
</dbReference>
<dbReference type="Proteomes" id="UP000279336">
    <property type="component" value="Unassembled WGS sequence"/>
</dbReference>
<dbReference type="PANTHER" id="PTHR30055">
    <property type="entry name" value="HTH-TYPE TRANSCRIPTIONAL REGULATOR RUTR"/>
    <property type="match status" value="1"/>
</dbReference>
<dbReference type="Pfam" id="PF00440">
    <property type="entry name" value="TetR_N"/>
    <property type="match status" value="1"/>
</dbReference>
<dbReference type="InterPro" id="IPR050109">
    <property type="entry name" value="HTH-type_TetR-like_transc_reg"/>
</dbReference>
<evidence type="ECO:0000256" key="2">
    <source>
        <dbReference type="ARBA" id="ARBA00023125"/>
    </source>
</evidence>
<dbReference type="EMBL" id="RCIW01000002">
    <property type="protein sequence ID" value="RLP12725.1"/>
    <property type="molecule type" value="Genomic_DNA"/>
</dbReference>
<name>A0A8B3FNY6_9ACTN</name>
<dbReference type="InterPro" id="IPR009057">
    <property type="entry name" value="Homeodomain-like_sf"/>
</dbReference>
<dbReference type="Gene3D" id="1.10.357.10">
    <property type="entry name" value="Tetracycline Repressor, domain 2"/>
    <property type="match status" value="1"/>
</dbReference>
<proteinExistence type="predicted"/>
<dbReference type="InterPro" id="IPR001647">
    <property type="entry name" value="HTH_TetR"/>
</dbReference>
<dbReference type="SUPFAM" id="SSF46689">
    <property type="entry name" value="Homeodomain-like"/>
    <property type="match status" value="1"/>
</dbReference>
<dbReference type="InterPro" id="IPR036271">
    <property type="entry name" value="Tet_transcr_reg_TetR-rel_C_sf"/>
</dbReference>
<evidence type="ECO:0000256" key="1">
    <source>
        <dbReference type="ARBA" id="ARBA00023015"/>
    </source>
</evidence>
<dbReference type="Pfam" id="PF21306">
    <property type="entry name" value="TetR_C_40"/>
    <property type="match status" value="1"/>
</dbReference>
<sequence length="233" mass="24532">MDAMNIIKAAEKAGHAGRHGRRRAATRAALIQAAQQLIAEGRTDTSIAAITERADVGFGSFYNHFATKEQLFSEAFAEAMDGFSLSLDRLVRGVEDTARAVSIGFRIIGRVAEIAPGFASLVTQAGAATLQFNGSLRQASVRLIEKGIRAGRFSLPNADVAYSAIGGSLLGVVAYLLLEPGEDIDEQIDALAAGALRLLGLADGEAQQIAHEVLPEFVPDASLAALAERLKTS</sequence>
<feature type="DNA-binding region" description="H-T-H motif" evidence="4">
    <location>
        <begin position="46"/>
        <end position="65"/>
    </location>
</feature>
<keyword evidence="3" id="KW-0804">Transcription</keyword>
<keyword evidence="2 4" id="KW-0238">DNA-binding</keyword>
<dbReference type="GO" id="GO:0000976">
    <property type="term" value="F:transcription cis-regulatory region binding"/>
    <property type="evidence" value="ECO:0007669"/>
    <property type="project" value="TreeGrafter"/>
</dbReference>
<dbReference type="PROSITE" id="PS50977">
    <property type="entry name" value="HTH_TETR_2"/>
    <property type="match status" value="1"/>
</dbReference>
<dbReference type="AlphaFoldDB" id="A0A8B3FNY6"/>
<comment type="caution">
    <text evidence="6">The sequence shown here is derived from an EMBL/GenBank/DDBJ whole genome shotgun (WGS) entry which is preliminary data.</text>
</comment>
<evidence type="ECO:0000259" key="5">
    <source>
        <dbReference type="PROSITE" id="PS50977"/>
    </source>
</evidence>
<protein>
    <submittedName>
        <fullName evidence="6">TetR family transcriptional regulator</fullName>
    </submittedName>
</protein>
<reference evidence="6 7" key="1">
    <citation type="submission" date="2018-10" db="EMBL/GenBank/DDBJ databases">
        <title>Propionibacterium australiense Genome Sequencing and Assembly.</title>
        <authorList>
            <person name="Bernier A.-M."/>
            <person name="Bernard K."/>
        </authorList>
    </citation>
    <scope>NUCLEOTIDE SEQUENCE [LARGE SCALE GENOMIC DNA]</scope>
    <source>
        <strain evidence="6 7">NML98A078</strain>
    </source>
</reference>
<dbReference type="GO" id="GO:0003700">
    <property type="term" value="F:DNA-binding transcription factor activity"/>
    <property type="evidence" value="ECO:0007669"/>
    <property type="project" value="TreeGrafter"/>
</dbReference>
<evidence type="ECO:0000256" key="3">
    <source>
        <dbReference type="ARBA" id="ARBA00023163"/>
    </source>
</evidence>
<keyword evidence="1" id="KW-0805">Transcription regulation</keyword>
<feature type="domain" description="HTH tetR-type" evidence="5">
    <location>
        <begin position="24"/>
        <end position="83"/>
    </location>
</feature>
<organism evidence="6 7">
    <name type="scientific">Propionibacterium australiense</name>
    <dbReference type="NCBI Taxonomy" id="119981"/>
    <lineage>
        <taxon>Bacteria</taxon>
        <taxon>Bacillati</taxon>
        <taxon>Actinomycetota</taxon>
        <taxon>Actinomycetes</taxon>
        <taxon>Propionibacteriales</taxon>
        <taxon>Propionibacteriaceae</taxon>
        <taxon>Propionibacterium</taxon>
    </lineage>
</organism>
<dbReference type="OrthoDB" id="3481545at2"/>
<gene>
    <name evidence="6" type="ORF">D7U36_01680</name>
</gene>
<dbReference type="InterPro" id="IPR049513">
    <property type="entry name" value="TetR_C_40"/>
</dbReference>